<gene>
    <name evidence="3" type="ORF">HXX76_008084</name>
</gene>
<dbReference type="PANTHER" id="PTHR13281">
    <property type="entry name" value="TRANSMEMBRANE PROTEIN 70, MITOCHONDRIAL"/>
    <property type="match status" value="1"/>
</dbReference>
<dbReference type="OrthoDB" id="156886at2759"/>
<evidence type="ECO:0000313" key="3">
    <source>
        <dbReference type="EMBL" id="KAG2433717.1"/>
    </source>
</evidence>
<protein>
    <submittedName>
        <fullName evidence="3">Uncharacterized protein</fullName>
    </submittedName>
</protein>
<comment type="caution">
    <text evidence="3">The sequence shown here is derived from an EMBL/GenBank/DDBJ whole genome shotgun (WGS) entry which is preliminary data.</text>
</comment>
<organism evidence="3 4">
    <name type="scientific">Chlamydomonas incerta</name>
    <dbReference type="NCBI Taxonomy" id="51695"/>
    <lineage>
        <taxon>Eukaryota</taxon>
        <taxon>Viridiplantae</taxon>
        <taxon>Chlorophyta</taxon>
        <taxon>core chlorophytes</taxon>
        <taxon>Chlorophyceae</taxon>
        <taxon>CS clade</taxon>
        <taxon>Chlamydomonadales</taxon>
        <taxon>Chlamydomonadaceae</taxon>
        <taxon>Chlamydomonas</taxon>
    </lineage>
</organism>
<name>A0A835SUS5_CHLIN</name>
<dbReference type="AlphaFoldDB" id="A0A835SUS5"/>
<dbReference type="InterPro" id="IPR045325">
    <property type="entry name" value="TMEM70/TMEM186/TMEM223"/>
</dbReference>
<dbReference type="EMBL" id="JAEHOC010000018">
    <property type="protein sequence ID" value="KAG2433717.1"/>
    <property type="molecule type" value="Genomic_DNA"/>
</dbReference>
<evidence type="ECO:0000256" key="2">
    <source>
        <dbReference type="SAM" id="Phobius"/>
    </source>
</evidence>
<feature type="region of interest" description="Disordered" evidence="1">
    <location>
        <begin position="46"/>
        <end position="72"/>
    </location>
</feature>
<dbReference type="GO" id="GO:0031966">
    <property type="term" value="C:mitochondrial membrane"/>
    <property type="evidence" value="ECO:0007669"/>
    <property type="project" value="TreeGrafter"/>
</dbReference>
<keyword evidence="2" id="KW-0812">Transmembrane</keyword>
<dbReference type="InterPro" id="IPR009724">
    <property type="entry name" value="TMEM70"/>
</dbReference>
<feature type="transmembrane region" description="Helical" evidence="2">
    <location>
        <begin position="183"/>
        <end position="202"/>
    </location>
</feature>
<dbReference type="Proteomes" id="UP000650467">
    <property type="component" value="Unassembled WGS sequence"/>
</dbReference>
<dbReference type="GO" id="GO:0033615">
    <property type="term" value="P:mitochondrial proton-transporting ATP synthase complex assembly"/>
    <property type="evidence" value="ECO:0007669"/>
    <property type="project" value="TreeGrafter"/>
</dbReference>
<evidence type="ECO:0000256" key="1">
    <source>
        <dbReference type="SAM" id="MobiDB-lite"/>
    </source>
</evidence>
<proteinExistence type="predicted"/>
<dbReference type="Pfam" id="PF06979">
    <property type="entry name" value="TMEM70"/>
    <property type="match status" value="1"/>
</dbReference>
<feature type="compositionally biased region" description="Low complexity" evidence="1">
    <location>
        <begin position="119"/>
        <end position="158"/>
    </location>
</feature>
<feature type="transmembrane region" description="Helical" evidence="2">
    <location>
        <begin position="208"/>
        <end position="231"/>
    </location>
</feature>
<dbReference type="PANTHER" id="PTHR13281:SF0">
    <property type="entry name" value="TRANSMEMBRANE PROTEIN 70, MITOCHONDRIAL"/>
    <property type="match status" value="1"/>
</dbReference>
<feature type="region of interest" description="Disordered" evidence="1">
    <location>
        <begin position="119"/>
        <end position="167"/>
    </location>
</feature>
<evidence type="ECO:0000313" key="4">
    <source>
        <dbReference type="Proteomes" id="UP000650467"/>
    </source>
</evidence>
<keyword evidence="4" id="KW-1185">Reference proteome</keyword>
<reference evidence="3" key="1">
    <citation type="journal article" date="2020" name="bioRxiv">
        <title>Comparative genomics of Chlamydomonas.</title>
        <authorList>
            <person name="Craig R.J."/>
            <person name="Hasan A.R."/>
            <person name="Ness R.W."/>
            <person name="Keightley P.D."/>
        </authorList>
    </citation>
    <scope>NUCLEOTIDE SEQUENCE</scope>
    <source>
        <strain evidence="3">SAG 7.73</strain>
    </source>
</reference>
<keyword evidence="2" id="KW-1133">Transmembrane helix</keyword>
<sequence>MTVPGHNALPSAVFARCVQALPRALLPGAAAAPWAAGFLSHGSSCASTSGRSAQESEDRNERVAASAEAATSSSIGANTGAATFRHAAALRLGFNSMARKGWAMPQHSFPHLTRGFAASAAEPAEPAGKAAGASSAGAPAPLTQSEQQQPQKEQQQPPRLERPPNDVVYLGPLSQQHKLLKRISIANTLVAAAAAPAIVAWADNISLVSRYGLAGSMVLFGLITTGALHWVAQPYVHELRYTAATGQLEVRTTTLLGSSRWTHFNVDDVQPLPWNRPVATFMAKGRFYYIDVYSFPDEALLRRLTPDEADVPQGYKDKDDDDD</sequence>
<keyword evidence="2" id="KW-0472">Membrane</keyword>
<accession>A0A835SUS5</accession>